<dbReference type="InterPro" id="IPR045107">
    <property type="entry name" value="SAC3/GANP/THP3"/>
</dbReference>
<accession>A0ABR2KGB3</accession>
<feature type="compositionally biased region" description="Pro residues" evidence="1">
    <location>
        <begin position="111"/>
        <end position="121"/>
    </location>
</feature>
<reference evidence="3 4" key="1">
    <citation type="submission" date="2024-04" db="EMBL/GenBank/DDBJ databases">
        <title>Tritrichomonas musculus Genome.</title>
        <authorList>
            <person name="Alves-Ferreira E."/>
            <person name="Grigg M."/>
            <person name="Lorenzi H."/>
            <person name="Galac M."/>
        </authorList>
    </citation>
    <scope>NUCLEOTIDE SEQUENCE [LARGE SCALE GENOMIC DNA]</scope>
    <source>
        <strain evidence="3 4">EAF2021</strain>
    </source>
</reference>
<gene>
    <name evidence="3" type="ORF">M9Y10_034920</name>
</gene>
<feature type="compositionally biased region" description="Polar residues" evidence="1">
    <location>
        <begin position="329"/>
        <end position="339"/>
    </location>
</feature>
<feature type="compositionally biased region" description="Low complexity" evidence="1">
    <location>
        <begin position="316"/>
        <end position="328"/>
    </location>
</feature>
<dbReference type="Gene3D" id="1.25.40.990">
    <property type="match status" value="1"/>
</dbReference>
<feature type="region of interest" description="Disordered" evidence="1">
    <location>
        <begin position="91"/>
        <end position="126"/>
    </location>
</feature>
<feature type="compositionally biased region" description="Polar residues" evidence="1">
    <location>
        <begin position="91"/>
        <end position="101"/>
    </location>
</feature>
<feature type="compositionally biased region" description="Basic residues" evidence="1">
    <location>
        <begin position="343"/>
        <end position="354"/>
    </location>
</feature>
<comment type="caution">
    <text evidence="3">The sequence shown here is derived from an EMBL/GenBank/DDBJ whole genome shotgun (WGS) entry which is preliminary data.</text>
</comment>
<evidence type="ECO:0000313" key="3">
    <source>
        <dbReference type="EMBL" id="KAK8890160.1"/>
    </source>
</evidence>
<feature type="compositionally biased region" description="Low complexity" evidence="1">
    <location>
        <begin position="355"/>
        <end position="386"/>
    </location>
</feature>
<dbReference type="PANTHER" id="PTHR12436:SF4">
    <property type="entry name" value="LEUKOCYTE RECEPTOR CLUSTER MEMBER 8"/>
    <property type="match status" value="1"/>
</dbReference>
<dbReference type="EMBL" id="JAPFFF010000005">
    <property type="protein sequence ID" value="KAK8890160.1"/>
    <property type="molecule type" value="Genomic_DNA"/>
</dbReference>
<evidence type="ECO:0000259" key="2">
    <source>
        <dbReference type="Pfam" id="PF03399"/>
    </source>
</evidence>
<name>A0ABR2KGB3_9EUKA</name>
<dbReference type="InterPro" id="IPR005062">
    <property type="entry name" value="SAC3/GANP/THP3_conserved"/>
</dbReference>
<feature type="domain" description="SAC3/GANP/THP3 conserved" evidence="2">
    <location>
        <begin position="385"/>
        <end position="634"/>
    </location>
</feature>
<feature type="region of interest" description="Disordered" evidence="1">
    <location>
        <begin position="316"/>
        <end position="386"/>
    </location>
</feature>
<proteinExistence type="predicted"/>
<dbReference type="PANTHER" id="PTHR12436">
    <property type="entry name" value="80 KDA MCM3-ASSOCIATED PROTEIN"/>
    <property type="match status" value="1"/>
</dbReference>
<dbReference type="Pfam" id="PF03399">
    <property type="entry name" value="SAC3_GANP"/>
    <property type="match status" value="1"/>
</dbReference>
<protein>
    <recommendedName>
        <fullName evidence="2">SAC3/GANP/THP3 conserved domain-containing protein</fullName>
    </recommendedName>
</protein>
<evidence type="ECO:0000256" key="1">
    <source>
        <dbReference type="SAM" id="MobiDB-lite"/>
    </source>
</evidence>
<dbReference type="Proteomes" id="UP001470230">
    <property type="component" value="Unassembled WGS sequence"/>
</dbReference>
<evidence type="ECO:0000313" key="4">
    <source>
        <dbReference type="Proteomes" id="UP001470230"/>
    </source>
</evidence>
<keyword evidence="4" id="KW-1185">Reference proteome</keyword>
<organism evidence="3 4">
    <name type="scientific">Tritrichomonas musculus</name>
    <dbReference type="NCBI Taxonomy" id="1915356"/>
    <lineage>
        <taxon>Eukaryota</taxon>
        <taxon>Metamonada</taxon>
        <taxon>Parabasalia</taxon>
        <taxon>Tritrichomonadida</taxon>
        <taxon>Tritrichomonadidae</taxon>
        <taxon>Tritrichomonas</taxon>
    </lineage>
</organism>
<sequence>MEDDITYTSKANRNTAQMKVVAMFSNSKKESKPSTTIPNAFLRKVHFMEKYPQSLRDYIKKCFAQCTDDKSREIVSTKLINTINSVSGQGNLNQHNWNTHPLVTPVEKEPTPPPPPPPPPKESFNQFQNRPIQAFSSNFLNQQPLHQMQQRQPPYGYQLPVQQSYGNYQYGQPHPNQLVPPPPPQSLLQTNFQSNNGNYQYNNDNNFNQPYQQVKNTSYFQNQGRLSAQNSYQNYEYNPQNNQLVNSQYQNFQKKPKNAIFNSNVSNFNDANLPKNQEFASYAPGQNVPKVQQTQNVPPSQSSFSSQFNAVTANKNNFNINNQPNFNNTGSNIDSNEQEFQVKGKKKKKNKKGKFNQQQNQFTNNFDASVSSPTPSAATSISSSRQRISQLEEEGNRALVGTSTSLEKEYLRLAGDQVLDSSMFRPLPVLKESLQYCLSKFNKNKDYEYISEQLRSIRQDLTVQHIEDVFNVTVYETHAKLAIQNNDWGNFNQSMGPLEILYSKKLGSFENICEFWMYRIIYLFGVDDIDGLCSFIPRINHNVFISKDVQFAIKVWKIAQSGEWMKYFSIMKKSNPFIKSVMTLKAQSLRITALSCLCRAFRNLSLKDYRTFLCYNEDEDDLLRKFLDEYDIPIPEK</sequence>